<dbReference type="AlphaFoldDB" id="A0A0A1Z7P0"/>
<dbReference type="RefSeq" id="WP_032524991.1">
    <property type="nucleotide sequence ID" value="NZ_CP138934.1"/>
</dbReference>
<dbReference type="Proteomes" id="UP000030598">
    <property type="component" value="Unassembled WGS sequence"/>
</dbReference>
<dbReference type="PRINTS" id="PR00125">
    <property type="entry name" value="ATPASEDELTA"/>
</dbReference>
<gene>
    <name evidence="7" type="primary">atpH</name>
    <name evidence="7" type="synonym">atpD</name>
    <name evidence="8" type="ORF">EU91_1617</name>
</gene>
<evidence type="ECO:0000256" key="6">
    <source>
        <dbReference type="ARBA" id="ARBA00023310"/>
    </source>
</evidence>
<dbReference type="Gene3D" id="1.10.520.20">
    <property type="entry name" value="N-terminal domain of the delta subunit of the F1F0-ATP synthase"/>
    <property type="match status" value="1"/>
</dbReference>
<keyword evidence="3 7" id="KW-0375">Hydrogen ion transport</keyword>
<evidence type="ECO:0000313" key="8">
    <source>
        <dbReference type="EMBL" id="KGF85515.1"/>
    </source>
</evidence>
<dbReference type="PANTHER" id="PTHR11910">
    <property type="entry name" value="ATP SYNTHASE DELTA CHAIN"/>
    <property type="match status" value="1"/>
</dbReference>
<dbReference type="GO" id="GO:0016787">
    <property type="term" value="F:hydrolase activity"/>
    <property type="evidence" value="ECO:0007669"/>
    <property type="project" value="UniProtKB-KW"/>
</dbReference>
<dbReference type="OrthoDB" id="9802471at2"/>
<evidence type="ECO:0000256" key="7">
    <source>
        <dbReference type="HAMAP-Rule" id="MF_01416"/>
    </source>
</evidence>
<organism evidence="8 9">
    <name type="scientific">Prochlorococcus marinus str. GP2</name>
    <dbReference type="NCBI Taxonomy" id="59925"/>
    <lineage>
        <taxon>Bacteria</taxon>
        <taxon>Bacillati</taxon>
        <taxon>Cyanobacteriota</taxon>
        <taxon>Cyanophyceae</taxon>
        <taxon>Synechococcales</taxon>
        <taxon>Prochlorococcaceae</taxon>
        <taxon>Prochlorococcus</taxon>
    </lineage>
</organism>
<sequence length="180" mass="19679">MPLLNSVTTPYAEALLQVVNENSQTDEMVSEVKQLLELINDSPELEKALSSPILETDAKKKIIVEIFSNKVNSSLLNFLKLLADRQRIAILTSILDRFLEIYRENSNIALATVTSAVELTDEQKGLITKKIINIAGTEKLELVTKIDPSIIGGFVASVGSKVIDASLASQIRKLGLSLSK</sequence>
<keyword evidence="8" id="KW-0378">Hydrolase</keyword>
<dbReference type="InterPro" id="IPR000711">
    <property type="entry name" value="ATPase_OSCP/dsu"/>
</dbReference>
<reference evidence="9" key="1">
    <citation type="journal article" date="2014" name="Sci. Data">
        <title>Genomes of diverse isolates of the marine cyanobacterium Prochlorococcus.</title>
        <authorList>
            <person name="Biller S."/>
            <person name="Berube P."/>
            <person name="Thompson J."/>
            <person name="Kelly L."/>
            <person name="Roggensack S."/>
            <person name="Awad L."/>
            <person name="Roache-Johnson K."/>
            <person name="Ding H."/>
            <person name="Giovannoni S.J."/>
            <person name="Moore L.R."/>
            <person name="Chisholm S.W."/>
        </authorList>
    </citation>
    <scope>NUCLEOTIDE SEQUENCE [LARGE SCALE GENOMIC DNA]</scope>
    <source>
        <strain evidence="9">GP2</strain>
    </source>
</reference>
<keyword evidence="7" id="KW-0139">CF(1)</keyword>
<evidence type="ECO:0000256" key="4">
    <source>
        <dbReference type="ARBA" id="ARBA00023065"/>
    </source>
</evidence>
<comment type="caution">
    <text evidence="8">The sequence shown here is derived from an EMBL/GenBank/DDBJ whole genome shotgun (WGS) entry which is preliminary data.</text>
</comment>
<evidence type="ECO:0000256" key="1">
    <source>
        <dbReference type="ARBA" id="ARBA00004370"/>
    </source>
</evidence>
<dbReference type="NCBIfam" id="TIGR01145">
    <property type="entry name" value="ATP_synt_delta"/>
    <property type="match status" value="1"/>
</dbReference>
<evidence type="ECO:0000256" key="2">
    <source>
        <dbReference type="ARBA" id="ARBA00022448"/>
    </source>
</evidence>
<dbReference type="HAMAP" id="MF_01416">
    <property type="entry name" value="ATP_synth_delta_bact"/>
    <property type="match status" value="1"/>
</dbReference>
<name>A0A0A1Z7P0_PROMR</name>
<protein>
    <recommendedName>
        <fullName evidence="7">ATP synthase subunit delta</fullName>
    </recommendedName>
    <alternativeName>
        <fullName evidence="7">ATP synthase F(1) sector subunit delta</fullName>
    </alternativeName>
    <alternativeName>
        <fullName evidence="7">F-type ATPase subunit delta</fullName>
        <shortName evidence="7">F-ATPase subunit delta</shortName>
    </alternativeName>
</protein>
<keyword evidence="6 7" id="KW-0066">ATP synthesis</keyword>
<dbReference type="SUPFAM" id="SSF47928">
    <property type="entry name" value="N-terminal domain of the delta subunit of the F1F0-ATP synthase"/>
    <property type="match status" value="1"/>
</dbReference>
<dbReference type="GO" id="GO:0045259">
    <property type="term" value="C:proton-transporting ATP synthase complex"/>
    <property type="evidence" value="ECO:0007669"/>
    <property type="project" value="UniProtKB-KW"/>
</dbReference>
<evidence type="ECO:0000256" key="3">
    <source>
        <dbReference type="ARBA" id="ARBA00022781"/>
    </source>
</evidence>
<dbReference type="InterPro" id="IPR026015">
    <property type="entry name" value="ATP_synth_OSCP/delta_N_sf"/>
</dbReference>
<dbReference type="EMBL" id="JNAH01000008">
    <property type="protein sequence ID" value="KGF85515.1"/>
    <property type="molecule type" value="Genomic_DNA"/>
</dbReference>
<keyword evidence="4 7" id="KW-0406">Ion transport</keyword>
<dbReference type="Pfam" id="PF00213">
    <property type="entry name" value="OSCP"/>
    <property type="match status" value="1"/>
</dbReference>
<evidence type="ECO:0000256" key="5">
    <source>
        <dbReference type="ARBA" id="ARBA00023136"/>
    </source>
</evidence>
<evidence type="ECO:0000313" key="9">
    <source>
        <dbReference type="Proteomes" id="UP000030598"/>
    </source>
</evidence>
<comment type="subcellular location">
    <subcellularLocation>
        <location evidence="7">Cellular thylakoid membrane</location>
        <topology evidence="7">Peripheral membrane protein</topology>
    </subcellularLocation>
    <subcellularLocation>
        <location evidence="1">Membrane</location>
    </subcellularLocation>
</comment>
<dbReference type="GO" id="GO:0031676">
    <property type="term" value="C:plasma membrane-derived thylakoid membrane"/>
    <property type="evidence" value="ECO:0007669"/>
    <property type="project" value="UniProtKB-SubCell"/>
</dbReference>
<keyword evidence="2 7" id="KW-0813">Transport</keyword>
<accession>A0A0A1Z7P0</accession>
<keyword evidence="5 7" id="KW-0472">Membrane</keyword>
<dbReference type="STRING" id="59925.EU91_1617"/>
<keyword evidence="7" id="KW-0793">Thylakoid</keyword>
<proteinExistence type="inferred from homology"/>
<comment type="similarity">
    <text evidence="7">Belongs to the ATPase delta chain family.</text>
</comment>
<dbReference type="GO" id="GO:0046933">
    <property type="term" value="F:proton-transporting ATP synthase activity, rotational mechanism"/>
    <property type="evidence" value="ECO:0007669"/>
    <property type="project" value="UniProtKB-UniRule"/>
</dbReference>
<comment type="function">
    <text evidence="7">F(1)F(0) ATP synthase produces ATP from ADP in the presence of a proton or sodium gradient. F-type ATPases consist of two structural domains, F(1) containing the extramembraneous catalytic core and F(0) containing the membrane proton channel, linked together by a central stalk and a peripheral stalk. During catalysis, ATP synthesis in the catalytic domain of F(1) is coupled via a rotary mechanism of the central stalk subunits to proton translocation.</text>
</comment>
<comment type="function">
    <text evidence="7">This protein is part of the stalk that links CF(0) to CF(1). It either transmits conformational changes from CF(0) to CF(1) or is implicated in proton conduction.</text>
</comment>
<dbReference type="eggNOG" id="COG0712">
    <property type="taxonomic scope" value="Bacteria"/>
</dbReference>